<organism evidence="2">
    <name type="scientific">hydrothermal vent metagenome</name>
    <dbReference type="NCBI Taxonomy" id="652676"/>
    <lineage>
        <taxon>unclassified sequences</taxon>
        <taxon>metagenomes</taxon>
        <taxon>ecological metagenomes</taxon>
    </lineage>
</organism>
<protein>
    <submittedName>
        <fullName evidence="2">Uncharacterized protein</fullName>
    </submittedName>
</protein>
<evidence type="ECO:0000256" key="1">
    <source>
        <dbReference type="SAM" id="Phobius"/>
    </source>
</evidence>
<keyword evidence="1" id="KW-1133">Transmembrane helix</keyword>
<keyword evidence="1" id="KW-0472">Membrane</keyword>
<reference evidence="2" key="1">
    <citation type="submission" date="2018-06" db="EMBL/GenBank/DDBJ databases">
        <authorList>
            <person name="Zhirakovskaya E."/>
        </authorList>
    </citation>
    <scope>NUCLEOTIDE SEQUENCE</scope>
</reference>
<dbReference type="EMBL" id="UOGL01000135">
    <property type="protein sequence ID" value="VAX37643.1"/>
    <property type="molecule type" value="Genomic_DNA"/>
</dbReference>
<feature type="transmembrane region" description="Helical" evidence="1">
    <location>
        <begin position="16"/>
        <end position="36"/>
    </location>
</feature>
<dbReference type="AlphaFoldDB" id="A0A3B1DLI7"/>
<name>A0A3B1DLI7_9ZZZZ</name>
<accession>A0A3B1DLI7</accession>
<keyword evidence="1" id="KW-0812">Transmembrane</keyword>
<proteinExistence type="predicted"/>
<sequence length="408" mass="44931">MKNQRQQPEKQTRRGAITLLAVVGMVVALGGIALVLDQIWLDMASTEMTAGVEAPALAAAKLLANDNLLKSKPFQKRDHHFEEARHVAGDIAAQNRVAGRPLHLDTSPQGDIRFGNLTRDAATGAVQFLETTDSPTSVLVTGRRTRKRNNPVALFLQGISGTPAGDVIVQSTATIDNRIIGIRPNKRFAVPALPMAILKSSADPKQTKTWDIQIEQRLGRDLYSYDTKTNRVVLKADGIPEIILRSVPLGTDPQTTNIVLLDLNNNLRDEKIISQIQRGWQREDLKRLHGELRFDHGLVPMKASCVVASPVARGFAAMIGQPRICPLYINHTPYGKQGQGKVQLAGLVAGRVMSVKAISGTETEIVFQPTLLTTRTALLPNNRLTNSNDEQNSRTIKNRYIYKLYLTH</sequence>
<evidence type="ECO:0000313" key="2">
    <source>
        <dbReference type="EMBL" id="VAX37643.1"/>
    </source>
</evidence>
<gene>
    <name evidence="2" type="ORF">MNBD_PLANCTO02-2093</name>
</gene>